<protein>
    <recommendedName>
        <fullName evidence="3">Kelch domain-containing protein 10</fullName>
    </recommendedName>
</protein>
<organism evidence="1 2">
    <name type="scientific">Thelohanellus kitauei</name>
    <name type="common">Myxosporean</name>
    <dbReference type="NCBI Taxonomy" id="669202"/>
    <lineage>
        <taxon>Eukaryota</taxon>
        <taxon>Metazoa</taxon>
        <taxon>Cnidaria</taxon>
        <taxon>Myxozoa</taxon>
        <taxon>Myxosporea</taxon>
        <taxon>Bivalvulida</taxon>
        <taxon>Platysporina</taxon>
        <taxon>Myxobolidae</taxon>
        <taxon>Thelohanellus</taxon>
    </lineage>
</organism>
<sequence length="190" mass="22262">MNMEPPKTILGNRVNYCSVSVREFLVIYGGYNFRTNTNCHDLWSYNTMSCVWKRHPTPIELEDVRRHTKICAYENKVYLCSIKYPARDTIEINSLFSFEVINSKWETLYSYSVHGNDNRPHSISVCLFFYHHESLYLMGNGEIYPDIDVIYNFCLKTYTWSVVEQIGVTPVFKGILYGAVFKNMCNVKLN</sequence>
<dbReference type="Gene3D" id="2.120.10.80">
    <property type="entry name" value="Kelch-type beta propeller"/>
    <property type="match status" value="1"/>
</dbReference>
<gene>
    <name evidence="1" type="ORF">RF11_04003</name>
</gene>
<accession>A0A0C2MPS6</accession>
<keyword evidence="2" id="KW-1185">Reference proteome</keyword>
<dbReference type="InterPro" id="IPR015915">
    <property type="entry name" value="Kelch-typ_b-propeller"/>
</dbReference>
<dbReference type="AlphaFoldDB" id="A0A0C2MPS6"/>
<evidence type="ECO:0000313" key="1">
    <source>
        <dbReference type="EMBL" id="KII69231.1"/>
    </source>
</evidence>
<comment type="caution">
    <text evidence="1">The sequence shown here is derived from an EMBL/GenBank/DDBJ whole genome shotgun (WGS) entry which is preliminary data.</text>
</comment>
<dbReference type="Proteomes" id="UP000031668">
    <property type="component" value="Unassembled WGS sequence"/>
</dbReference>
<dbReference type="OrthoDB" id="7676067at2759"/>
<proteinExistence type="predicted"/>
<reference evidence="1 2" key="1">
    <citation type="journal article" date="2014" name="Genome Biol. Evol.">
        <title>The genome of the myxosporean Thelohanellus kitauei shows adaptations to nutrient acquisition within its fish host.</title>
        <authorList>
            <person name="Yang Y."/>
            <person name="Xiong J."/>
            <person name="Zhou Z."/>
            <person name="Huo F."/>
            <person name="Miao W."/>
            <person name="Ran C."/>
            <person name="Liu Y."/>
            <person name="Zhang J."/>
            <person name="Feng J."/>
            <person name="Wang M."/>
            <person name="Wang M."/>
            <person name="Wang L."/>
            <person name="Yao B."/>
        </authorList>
    </citation>
    <scope>NUCLEOTIDE SEQUENCE [LARGE SCALE GENOMIC DNA]</scope>
    <source>
        <strain evidence="1">Wuqing</strain>
    </source>
</reference>
<evidence type="ECO:0000313" key="2">
    <source>
        <dbReference type="Proteomes" id="UP000031668"/>
    </source>
</evidence>
<dbReference type="EMBL" id="JWZT01002504">
    <property type="protein sequence ID" value="KII69231.1"/>
    <property type="molecule type" value="Genomic_DNA"/>
</dbReference>
<evidence type="ECO:0008006" key="3">
    <source>
        <dbReference type="Google" id="ProtNLM"/>
    </source>
</evidence>
<name>A0A0C2MPS6_THEKT</name>
<dbReference type="Pfam" id="PF24681">
    <property type="entry name" value="Kelch_KLHDC2_KLHL20_DRC7"/>
    <property type="match status" value="1"/>
</dbReference>
<dbReference type="SUPFAM" id="SSF117281">
    <property type="entry name" value="Kelch motif"/>
    <property type="match status" value="1"/>
</dbReference>